<dbReference type="RefSeq" id="WP_163888543.1">
    <property type="nucleotide sequence ID" value="NZ_BLLB01000002.1"/>
</dbReference>
<dbReference type="InterPro" id="IPR016676">
    <property type="entry name" value="P_lipid/glycerol_AcTrfase_prd"/>
</dbReference>
<reference evidence="2 3" key="1">
    <citation type="journal article" date="2019" name="Emerg. Microbes Infect.">
        <title>Comprehensive subspecies identification of 175 nontuberculous mycobacteria species based on 7547 genomic profiles.</title>
        <authorList>
            <person name="Matsumoto Y."/>
            <person name="Kinjo T."/>
            <person name="Motooka D."/>
            <person name="Nabeya D."/>
            <person name="Jung N."/>
            <person name="Uechi K."/>
            <person name="Horii T."/>
            <person name="Iida T."/>
            <person name="Fujita J."/>
            <person name="Nakamura S."/>
        </authorList>
    </citation>
    <scope>NUCLEOTIDE SEQUENCE [LARGE SCALE GENOMIC DNA]</scope>
    <source>
        <strain evidence="2 3">JCM 30996</strain>
    </source>
</reference>
<proteinExistence type="predicted"/>
<dbReference type="SMART" id="SM00563">
    <property type="entry name" value="PlsC"/>
    <property type="match status" value="1"/>
</dbReference>
<organism evidence="2 3">
    <name type="scientific">Mycolicibacterium hippocampi</name>
    <dbReference type="NCBI Taxonomy" id="659824"/>
    <lineage>
        <taxon>Bacteria</taxon>
        <taxon>Bacillati</taxon>
        <taxon>Actinomycetota</taxon>
        <taxon>Actinomycetes</taxon>
        <taxon>Mycobacteriales</taxon>
        <taxon>Mycobacteriaceae</taxon>
        <taxon>Mycolicibacterium</taxon>
    </lineage>
</organism>
<comment type="caution">
    <text evidence="2">The sequence shown here is derived from an EMBL/GenBank/DDBJ whole genome shotgun (WGS) entry which is preliminary data.</text>
</comment>
<keyword evidence="3" id="KW-1185">Reference proteome</keyword>
<dbReference type="GO" id="GO:0016746">
    <property type="term" value="F:acyltransferase activity"/>
    <property type="evidence" value="ECO:0007669"/>
    <property type="project" value="UniProtKB-KW"/>
</dbReference>
<protein>
    <submittedName>
        <fullName evidence="2">Glycerol acyltransferase</fullName>
    </submittedName>
</protein>
<dbReference type="PANTHER" id="PTHR22753">
    <property type="entry name" value="TRANSMEMBRANE PROTEIN 68"/>
    <property type="match status" value="1"/>
</dbReference>
<dbReference type="CDD" id="cd07987">
    <property type="entry name" value="LPLAT_MGAT-like"/>
    <property type="match status" value="1"/>
</dbReference>
<accession>A0A7I9ZLX0</accession>
<dbReference type="SUPFAM" id="SSF69593">
    <property type="entry name" value="Glycerol-3-phosphate (1)-acyltransferase"/>
    <property type="match status" value="1"/>
</dbReference>
<dbReference type="PANTHER" id="PTHR22753:SF14">
    <property type="entry name" value="MONOACYLGLYCEROL_DIACYLGLYCEROL O-ACYLTRANSFERASE"/>
    <property type="match status" value="1"/>
</dbReference>
<dbReference type="InterPro" id="IPR002123">
    <property type="entry name" value="Plipid/glycerol_acylTrfase"/>
</dbReference>
<gene>
    <name evidence="2" type="ORF">MHIP_23020</name>
</gene>
<dbReference type="GO" id="GO:0016020">
    <property type="term" value="C:membrane"/>
    <property type="evidence" value="ECO:0007669"/>
    <property type="project" value="TreeGrafter"/>
</dbReference>
<dbReference type="EMBL" id="BLLB01000002">
    <property type="protein sequence ID" value="GFH01819.1"/>
    <property type="molecule type" value="Genomic_DNA"/>
</dbReference>
<dbReference type="AlphaFoldDB" id="A0A7I9ZLX0"/>
<keyword evidence="2" id="KW-0012">Acyltransferase</keyword>
<sequence>MAEDPESVIAKWDACLTRRLVDLTRLIVKTYFRSQVTGLENIPAGASLMVSNHSGGLVTFDHSVIAVDYYRAFGYDRPLYVLAHDNFFRGPVADFFERTGVIRATPENAEAALATGSPVLVFPGGDYDVYRPTRQENVIAFGGRTGYVTTAIEAGVPIVPVVSVGGQENQLYLTRGTWLARTLRLTALERRLFRTNILPVTIGFPFGLSVVLPVNMPLPTKIVTRVLPPIDITTEFGDDPDVRKVDAHVRAVMQHGLVELARKRRLPVLG</sequence>
<evidence type="ECO:0000259" key="1">
    <source>
        <dbReference type="SMART" id="SM00563"/>
    </source>
</evidence>
<name>A0A7I9ZLX0_9MYCO</name>
<evidence type="ECO:0000313" key="3">
    <source>
        <dbReference type="Proteomes" id="UP000465304"/>
    </source>
</evidence>
<feature type="domain" description="Phospholipid/glycerol acyltransferase" evidence="1">
    <location>
        <begin position="47"/>
        <end position="166"/>
    </location>
</feature>
<evidence type="ECO:0000313" key="2">
    <source>
        <dbReference type="EMBL" id="GFH01819.1"/>
    </source>
</evidence>
<dbReference type="Proteomes" id="UP000465304">
    <property type="component" value="Unassembled WGS sequence"/>
</dbReference>
<dbReference type="PIRSF" id="PIRSF016753">
    <property type="entry name" value="P_lipid/glycerol_ac_tran_prd"/>
    <property type="match status" value="1"/>
</dbReference>
<keyword evidence="2" id="KW-0808">Transferase</keyword>
<dbReference type="Pfam" id="PF01553">
    <property type="entry name" value="Acyltransferase"/>
    <property type="match status" value="1"/>
</dbReference>